<dbReference type="EMBL" id="JABFCZ010000004">
    <property type="protein sequence ID" value="MBD1545469.1"/>
    <property type="molecule type" value="Genomic_DNA"/>
</dbReference>
<dbReference type="NCBIfam" id="TIGR00074">
    <property type="entry name" value="hypC_hupF"/>
    <property type="match status" value="1"/>
</dbReference>
<dbReference type="GO" id="GO:1902670">
    <property type="term" value="F:carbon dioxide binding"/>
    <property type="evidence" value="ECO:0007669"/>
    <property type="project" value="TreeGrafter"/>
</dbReference>
<dbReference type="PANTHER" id="PTHR35177:SF2">
    <property type="entry name" value="HYDROGENASE MATURATION FACTOR HYBG"/>
    <property type="match status" value="1"/>
</dbReference>
<dbReference type="Gene3D" id="2.30.30.140">
    <property type="match status" value="1"/>
</dbReference>
<dbReference type="Proteomes" id="UP000598467">
    <property type="component" value="Unassembled WGS sequence"/>
</dbReference>
<evidence type="ECO:0000256" key="3">
    <source>
        <dbReference type="ARBA" id="ARBA00071976"/>
    </source>
</evidence>
<name>A0A926S8T6_9HYPH</name>
<dbReference type="AlphaFoldDB" id="A0A926S8T6"/>
<comment type="function">
    <text evidence="2">Involved in the maturation of [NiFe] hydrogenases. Involved in the biosynthesis of the Fe(CN)(2)CO cofactor.</text>
</comment>
<reference evidence="4" key="1">
    <citation type="submission" date="2020-05" db="EMBL/GenBank/DDBJ databases">
        <title>Identification of trans-AT polyketide cluster in two marine bacteria, producers of a novel glutaramide-containing polyketide sesbanimide D and analogs.</title>
        <authorList>
            <person name="Kacar D."/>
            <person name="Rodriguez P."/>
            <person name="Canedo L."/>
            <person name="Gonzalez E."/>
            <person name="Galan B."/>
            <person name="De La Calle F."/>
            <person name="Garcia J.L."/>
        </authorList>
    </citation>
    <scope>NUCLEOTIDE SEQUENCE</scope>
    <source>
        <strain evidence="4">PHM038</strain>
    </source>
</reference>
<gene>
    <name evidence="4" type="ORF">HK439_04295</name>
</gene>
<dbReference type="GO" id="GO:0051604">
    <property type="term" value="P:protein maturation"/>
    <property type="evidence" value="ECO:0007669"/>
    <property type="project" value="TreeGrafter"/>
</dbReference>
<dbReference type="SUPFAM" id="SSF159127">
    <property type="entry name" value="HupF/HypC-like"/>
    <property type="match status" value="1"/>
</dbReference>
<comment type="similarity">
    <text evidence="1">Belongs to the HupF/HypC family.</text>
</comment>
<protein>
    <recommendedName>
        <fullName evidence="3">Hydrogenase maturation factor HypC</fullName>
    </recommendedName>
</protein>
<comment type="caution">
    <text evidence="4">The sequence shown here is derived from an EMBL/GenBank/DDBJ whole genome shotgun (WGS) entry which is preliminary data.</text>
</comment>
<evidence type="ECO:0000256" key="1">
    <source>
        <dbReference type="ARBA" id="ARBA00006018"/>
    </source>
</evidence>
<dbReference type="InterPro" id="IPR019812">
    <property type="entry name" value="Hydgase_assmbl_chp_CS"/>
</dbReference>
<sequence>MCLAIPARVVELEDGNIAVVALEGVKKRISVALVEDIEVGDYVLIHVGYALHKVSPEEAARTLQLMAEAGVLSEELAEIGESAA</sequence>
<proteinExistence type="inferred from homology"/>
<evidence type="ECO:0000313" key="5">
    <source>
        <dbReference type="Proteomes" id="UP000598467"/>
    </source>
</evidence>
<dbReference type="FunFam" id="2.30.30.140:FF:000022">
    <property type="entry name" value="Hydrogenase assembly chaperone HybG"/>
    <property type="match status" value="1"/>
</dbReference>
<accession>A0A926S8T6</accession>
<dbReference type="GO" id="GO:0005506">
    <property type="term" value="F:iron ion binding"/>
    <property type="evidence" value="ECO:0007669"/>
    <property type="project" value="TreeGrafter"/>
</dbReference>
<organism evidence="4 5">
    <name type="scientific">Roseibium aggregatum</name>
    <dbReference type="NCBI Taxonomy" id="187304"/>
    <lineage>
        <taxon>Bacteria</taxon>
        <taxon>Pseudomonadati</taxon>
        <taxon>Pseudomonadota</taxon>
        <taxon>Alphaproteobacteria</taxon>
        <taxon>Hyphomicrobiales</taxon>
        <taxon>Stappiaceae</taxon>
        <taxon>Roseibium</taxon>
    </lineage>
</organism>
<evidence type="ECO:0000313" key="4">
    <source>
        <dbReference type="EMBL" id="MBD1545469.1"/>
    </source>
</evidence>
<evidence type="ECO:0000256" key="2">
    <source>
        <dbReference type="ARBA" id="ARBA00053969"/>
    </source>
</evidence>
<dbReference type="RefSeq" id="WP_190290139.1">
    <property type="nucleotide sequence ID" value="NZ_JABFCZ010000004.1"/>
</dbReference>
<dbReference type="InterPro" id="IPR001109">
    <property type="entry name" value="Hydrogenase_HupF/HypC"/>
</dbReference>
<dbReference type="PROSITE" id="PS01097">
    <property type="entry name" value="HUPF_HYPC"/>
    <property type="match status" value="1"/>
</dbReference>
<dbReference type="PRINTS" id="PR00445">
    <property type="entry name" value="HUPFHYPC"/>
</dbReference>
<dbReference type="PANTHER" id="PTHR35177">
    <property type="entry name" value="HYDROGENASE MATURATION FACTOR HYBG"/>
    <property type="match status" value="1"/>
</dbReference>
<dbReference type="Pfam" id="PF01455">
    <property type="entry name" value="HupF_HypC"/>
    <property type="match status" value="1"/>
</dbReference>